<organism evidence="2 3">
    <name type="scientific">Raphanus sativus</name>
    <name type="common">Radish</name>
    <name type="synonym">Raphanus raphanistrum var. sativus</name>
    <dbReference type="NCBI Taxonomy" id="3726"/>
    <lineage>
        <taxon>Eukaryota</taxon>
        <taxon>Viridiplantae</taxon>
        <taxon>Streptophyta</taxon>
        <taxon>Embryophyta</taxon>
        <taxon>Tracheophyta</taxon>
        <taxon>Spermatophyta</taxon>
        <taxon>Magnoliopsida</taxon>
        <taxon>eudicotyledons</taxon>
        <taxon>Gunneridae</taxon>
        <taxon>Pentapetalae</taxon>
        <taxon>rosids</taxon>
        <taxon>malvids</taxon>
        <taxon>Brassicales</taxon>
        <taxon>Brassicaceae</taxon>
        <taxon>Brassiceae</taxon>
        <taxon>Raphanus</taxon>
    </lineage>
</organism>
<dbReference type="OrthoDB" id="1066691at2759"/>
<sequence length="151" mass="17099">MLDSLPFDLLYEILSKLDPKSRVIMQSVDKTINMLISHDPYLNSSIKGSIPNRCDGSRDDDGYEFTQPSSSAMEVDEKVGHDDKCIFNLSMIMSVIGQISPYAQKLVNKTETLLGKRLLIEDETELEMDVPSSSSDKFMNVERINKRSRFA</sequence>
<dbReference type="SMART" id="SM00256">
    <property type="entry name" value="FBOX"/>
    <property type="match status" value="1"/>
</dbReference>
<dbReference type="GeneID" id="130498481"/>
<proteinExistence type="predicted"/>
<reference evidence="3" key="2">
    <citation type="submission" date="2025-08" db="UniProtKB">
        <authorList>
            <consortium name="RefSeq"/>
        </authorList>
    </citation>
    <scope>IDENTIFICATION</scope>
    <source>
        <tissue evidence="3">Leaf</tissue>
    </source>
</reference>
<dbReference type="SUPFAM" id="SSF81383">
    <property type="entry name" value="F-box domain"/>
    <property type="match status" value="1"/>
</dbReference>
<dbReference type="InterPro" id="IPR001810">
    <property type="entry name" value="F-box_dom"/>
</dbReference>
<dbReference type="KEGG" id="rsz:130498481"/>
<dbReference type="RefSeq" id="XP_056847858.1">
    <property type="nucleotide sequence ID" value="XM_056991878.1"/>
</dbReference>
<evidence type="ECO:0000313" key="3">
    <source>
        <dbReference type="RefSeq" id="XP_056847858.1"/>
    </source>
</evidence>
<gene>
    <name evidence="3" type="primary">LOC130498481</name>
</gene>
<name>A0A9W3C8X0_RAPSA</name>
<dbReference type="Proteomes" id="UP000504610">
    <property type="component" value="Chromosome 8"/>
</dbReference>
<dbReference type="InterPro" id="IPR036047">
    <property type="entry name" value="F-box-like_dom_sf"/>
</dbReference>
<reference evidence="2" key="1">
    <citation type="journal article" date="2019" name="Database">
        <title>The radish genome database (RadishGD): an integrated information resource for radish genomics.</title>
        <authorList>
            <person name="Yu H.J."/>
            <person name="Baek S."/>
            <person name="Lee Y.J."/>
            <person name="Cho A."/>
            <person name="Mun J.H."/>
        </authorList>
    </citation>
    <scope>NUCLEOTIDE SEQUENCE [LARGE SCALE GENOMIC DNA]</scope>
    <source>
        <strain evidence="2">cv. WK10039</strain>
    </source>
</reference>
<evidence type="ECO:0000313" key="2">
    <source>
        <dbReference type="Proteomes" id="UP000504610"/>
    </source>
</evidence>
<feature type="domain" description="F-box" evidence="1">
    <location>
        <begin position="1"/>
        <end position="45"/>
    </location>
</feature>
<keyword evidence="2" id="KW-1185">Reference proteome</keyword>
<protein>
    <submittedName>
        <fullName evidence="3">Uncharacterized protein LOC130498481</fullName>
    </submittedName>
</protein>
<dbReference type="PROSITE" id="PS50181">
    <property type="entry name" value="FBOX"/>
    <property type="match status" value="1"/>
</dbReference>
<evidence type="ECO:0000259" key="1">
    <source>
        <dbReference type="PROSITE" id="PS50181"/>
    </source>
</evidence>
<dbReference type="AlphaFoldDB" id="A0A9W3C8X0"/>
<accession>A0A9W3C8X0</accession>
<dbReference type="Pfam" id="PF00646">
    <property type="entry name" value="F-box"/>
    <property type="match status" value="1"/>
</dbReference>